<evidence type="ECO:0000256" key="1">
    <source>
        <dbReference type="PROSITE-ProRule" id="PRU00742"/>
    </source>
</evidence>
<keyword evidence="3" id="KW-1185">Reference proteome</keyword>
<dbReference type="EMBL" id="BDJK01000043">
    <property type="protein sequence ID" value="GAV23341.1"/>
    <property type="molecule type" value="Genomic_DNA"/>
</dbReference>
<dbReference type="GO" id="GO:0016813">
    <property type="term" value="F:hydrolase activity, acting on carbon-nitrogen (but not peptide) bonds, in linear amidines"/>
    <property type="evidence" value="ECO:0007669"/>
    <property type="project" value="UniProtKB-ARBA"/>
</dbReference>
<proteinExistence type="inferred from homology"/>
<dbReference type="SUPFAM" id="SSF52768">
    <property type="entry name" value="Arginase/deacetylase"/>
    <property type="match status" value="1"/>
</dbReference>
<evidence type="ECO:0000313" key="3">
    <source>
        <dbReference type="Proteomes" id="UP000187485"/>
    </source>
</evidence>
<dbReference type="InterPro" id="IPR006035">
    <property type="entry name" value="Ureohydrolase"/>
</dbReference>
<dbReference type="Pfam" id="PF00491">
    <property type="entry name" value="Arginase"/>
    <property type="match status" value="1"/>
</dbReference>
<dbReference type="RefSeq" id="WP_075859774.1">
    <property type="nucleotide sequence ID" value="NZ_BDJK01000043.1"/>
</dbReference>
<organism evidence="2 3">
    <name type="scientific">Carboxydothermus pertinax</name>
    <dbReference type="NCBI Taxonomy" id="870242"/>
    <lineage>
        <taxon>Bacteria</taxon>
        <taxon>Bacillati</taxon>
        <taxon>Bacillota</taxon>
        <taxon>Clostridia</taxon>
        <taxon>Thermoanaerobacterales</taxon>
        <taxon>Thermoanaerobacteraceae</taxon>
        <taxon>Carboxydothermus</taxon>
    </lineage>
</organism>
<reference evidence="3" key="1">
    <citation type="submission" date="2016-12" db="EMBL/GenBank/DDBJ databases">
        <title>Draft Genome Sequences od Carboxydothermus pertinax and islandicus, Hydrogenogenic Carboxydotrophic Bacteria.</title>
        <authorList>
            <person name="Fukuyama Y."/>
            <person name="Ohmae K."/>
            <person name="Yoneda Y."/>
            <person name="Yoshida T."/>
            <person name="Sako Y."/>
        </authorList>
    </citation>
    <scope>NUCLEOTIDE SEQUENCE [LARGE SCALE GENOMIC DNA]</scope>
    <source>
        <strain evidence="3">Ug1</strain>
    </source>
</reference>
<dbReference type="Gene3D" id="3.40.800.10">
    <property type="entry name" value="Ureohydrolase domain"/>
    <property type="match status" value="1"/>
</dbReference>
<dbReference type="Proteomes" id="UP000187485">
    <property type="component" value="Unassembled WGS sequence"/>
</dbReference>
<dbReference type="STRING" id="870242.cpu_18510"/>
<name>A0A1L8CWT9_9THEO</name>
<sequence length="269" mass="30068">MGLVFKDVGVIDLDGSVMVQENLLLKFKPKIYTLPGDHRLKIWTNLSNYHVSCQKLGNTVLGINFCGTGEFHHLTYYLVKNNPAPRLGVVVFDNHPDFLPTFSGYISCGSWLLNVAALDKVKQILVVGVTELSGLKSFGANLAGEKIILLAPKGKKVPTTKYPIEFYAEDELFAKIEETLKISDIYISIDKDVLHPLDSTTTWEQGELRLKQLLKVLAMLKNKYRIWGVDICGEYGSALPQIQRAEEKKATSQNEKANLQILEALLMGE</sequence>
<accession>A0A1L8CWT9</accession>
<gene>
    <name evidence="2" type="ORF">cpu_18510</name>
</gene>
<comment type="similarity">
    <text evidence="1">Belongs to the arginase family.</text>
</comment>
<protein>
    <recommendedName>
        <fullName evidence="4">Arginase</fullName>
    </recommendedName>
</protein>
<dbReference type="OrthoDB" id="9805406at2"/>
<dbReference type="AlphaFoldDB" id="A0A1L8CWT9"/>
<dbReference type="PROSITE" id="PS51409">
    <property type="entry name" value="ARGINASE_2"/>
    <property type="match status" value="1"/>
</dbReference>
<comment type="caution">
    <text evidence="2">The sequence shown here is derived from an EMBL/GenBank/DDBJ whole genome shotgun (WGS) entry which is preliminary data.</text>
</comment>
<evidence type="ECO:0008006" key="4">
    <source>
        <dbReference type="Google" id="ProtNLM"/>
    </source>
</evidence>
<dbReference type="InterPro" id="IPR023696">
    <property type="entry name" value="Ureohydrolase_dom_sf"/>
</dbReference>
<evidence type="ECO:0000313" key="2">
    <source>
        <dbReference type="EMBL" id="GAV23341.1"/>
    </source>
</evidence>
<dbReference type="GO" id="GO:0046872">
    <property type="term" value="F:metal ion binding"/>
    <property type="evidence" value="ECO:0007669"/>
    <property type="project" value="InterPro"/>
</dbReference>